<dbReference type="OrthoDB" id="9808460at2"/>
<gene>
    <name evidence="2" type="ORF">CR164_06720</name>
</gene>
<dbReference type="PANTHER" id="PTHR39165:SF1">
    <property type="entry name" value="DUF456 DOMAIN-CONTAINING PROTEIN"/>
    <property type="match status" value="1"/>
</dbReference>
<feature type="transmembrane region" description="Helical" evidence="1">
    <location>
        <begin position="46"/>
        <end position="67"/>
    </location>
</feature>
<feature type="transmembrane region" description="Helical" evidence="1">
    <location>
        <begin position="6"/>
        <end position="39"/>
    </location>
</feature>
<evidence type="ECO:0000313" key="3">
    <source>
        <dbReference type="Proteomes" id="UP000246278"/>
    </source>
</evidence>
<evidence type="ECO:0008006" key="4">
    <source>
        <dbReference type="Google" id="ProtNLM"/>
    </source>
</evidence>
<dbReference type="Proteomes" id="UP000246278">
    <property type="component" value="Unassembled WGS sequence"/>
</dbReference>
<accession>A0A317T5U4</accession>
<protein>
    <recommendedName>
        <fullName evidence="4">DUF456 domain-containing protein</fullName>
    </recommendedName>
</protein>
<dbReference type="InterPro" id="IPR007403">
    <property type="entry name" value="DUF456"/>
</dbReference>
<reference evidence="3" key="1">
    <citation type="submission" date="2017-10" db="EMBL/GenBank/DDBJ databases">
        <authorList>
            <person name="Gaisin V.A."/>
            <person name="Rysina M.S."/>
            <person name="Grouzdev D.S."/>
        </authorList>
    </citation>
    <scope>NUCLEOTIDE SEQUENCE [LARGE SCALE GENOMIC DNA]</scope>
    <source>
        <strain evidence="3">V1</strain>
    </source>
</reference>
<keyword evidence="1" id="KW-1133">Transmembrane helix</keyword>
<dbReference type="AlphaFoldDB" id="A0A317T5U4"/>
<comment type="caution">
    <text evidence="2">The sequence shown here is derived from an EMBL/GenBank/DDBJ whole genome shotgun (WGS) entry which is preliminary data.</text>
</comment>
<keyword evidence="1" id="KW-0812">Transmembrane</keyword>
<evidence type="ECO:0000313" key="2">
    <source>
        <dbReference type="EMBL" id="PWW82033.1"/>
    </source>
</evidence>
<keyword evidence="1" id="KW-0472">Membrane</keyword>
<dbReference type="Pfam" id="PF04306">
    <property type="entry name" value="DUF456"/>
    <property type="match status" value="1"/>
</dbReference>
<feature type="transmembrane region" description="Helical" evidence="1">
    <location>
        <begin position="87"/>
        <end position="119"/>
    </location>
</feature>
<keyword evidence="3" id="KW-1185">Reference proteome</keyword>
<feature type="transmembrane region" description="Helical" evidence="1">
    <location>
        <begin position="131"/>
        <end position="158"/>
    </location>
</feature>
<dbReference type="EMBL" id="PDNZ01000004">
    <property type="protein sequence ID" value="PWW82033.1"/>
    <property type="molecule type" value="Genomic_DNA"/>
</dbReference>
<proteinExistence type="predicted"/>
<name>A0A317T5U4_9CHLB</name>
<sequence>MDGTLLLWFLSVILVLTGIAGLLLPALPGIVLVFAGLVVGAWAEDFAYVGQGTLVVLLILCLLGYGIDFLAGSLGAGKYGAGKYSVIGAAIGAIGGLFFGLPGIVLGPFIGAFFGELYVRRDFQAAGRAGFGAWVGLIAGMAAKIAITFIMIGVFVFARFL</sequence>
<dbReference type="PANTHER" id="PTHR39165">
    <property type="entry name" value="IG HYPOTHETICAL 17883"/>
    <property type="match status" value="1"/>
</dbReference>
<evidence type="ECO:0000256" key="1">
    <source>
        <dbReference type="SAM" id="Phobius"/>
    </source>
</evidence>
<dbReference type="RefSeq" id="WP_110023167.1">
    <property type="nucleotide sequence ID" value="NZ_PDNZ01000004.1"/>
</dbReference>
<organism evidence="2 3">
    <name type="scientific">Prosthecochloris marina</name>
    <dbReference type="NCBI Taxonomy" id="2017681"/>
    <lineage>
        <taxon>Bacteria</taxon>
        <taxon>Pseudomonadati</taxon>
        <taxon>Chlorobiota</taxon>
        <taxon>Chlorobiia</taxon>
        <taxon>Chlorobiales</taxon>
        <taxon>Chlorobiaceae</taxon>
        <taxon>Prosthecochloris</taxon>
    </lineage>
</organism>